<protein>
    <submittedName>
        <fullName evidence="1">Uncharacterized protein</fullName>
    </submittedName>
</protein>
<dbReference type="EMBL" id="JADION010000033">
    <property type="protein sequence ID" value="MBF4102828.1"/>
    <property type="molecule type" value="Genomic_DNA"/>
</dbReference>
<gene>
    <name evidence="1" type="ORF">INT80_10805</name>
</gene>
<accession>A0A930UY22</accession>
<proteinExistence type="predicted"/>
<reference evidence="1" key="1">
    <citation type="submission" date="2020-11" db="EMBL/GenBank/DDBJ databases">
        <title>Gallibacterium anatis 1637, full genome, WGS.</title>
        <authorList>
            <person name="Laishevtcev A.I."/>
            <person name="Yakimova E.A."/>
            <person name="Petkovich D."/>
            <person name="Stepanova T.V."/>
            <person name="Kalendr R.S."/>
            <person name="Rubalsky E.O."/>
            <person name="Zulkarneev E.R."/>
            <person name="Aleshkin A.V."/>
        </authorList>
    </citation>
    <scope>NUCLEOTIDE SEQUENCE</scope>
    <source>
        <strain evidence="1">1637</strain>
    </source>
</reference>
<sequence length="65" mass="7509">MNYYQQPNDNNLSYHKIIDNKDLPKGKFKGKRITKEGVIANSSEEVTSELRDWNNTAIYNDTACN</sequence>
<dbReference type="AlphaFoldDB" id="A0A930UY22"/>
<name>A0A930UY22_9PAST</name>
<organism evidence="1">
    <name type="scientific">Gallibacterium anatis</name>
    <dbReference type="NCBI Taxonomy" id="750"/>
    <lineage>
        <taxon>Bacteria</taxon>
        <taxon>Pseudomonadati</taxon>
        <taxon>Pseudomonadota</taxon>
        <taxon>Gammaproteobacteria</taxon>
        <taxon>Pasteurellales</taxon>
        <taxon>Pasteurellaceae</taxon>
        <taxon>Gallibacterium</taxon>
    </lineage>
</organism>
<comment type="caution">
    <text evidence="1">The sequence shown here is derived from an EMBL/GenBank/DDBJ whole genome shotgun (WGS) entry which is preliminary data.</text>
</comment>
<evidence type="ECO:0000313" key="1">
    <source>
        <dbReference type="EMBL" id="MBF4102828.1"/>
    </source>
</evidence>